<gene>
    <name evidence="8" type="ORF">DWQ54_03805</name>
</gene>
<dbReference type="EMBL" id="QQWC01000001">
    <property type="protein sequence ID" value="REJ44625.1"/>
    <property type="molecule type" value="Genomic_DNA"/>
</dbReference>
<dbReference type="InterPro" id="IPR051451">
    <property type="entry name" value="PhoH2-like"/>
</dbReference>
<keyword evidence="5" id="KW-0067">ATP-binding</keyword>
<keyword evidence="4" id="KW-0547">Nucleotide-binding</keyword>
<dbReference type="AlphaFoldDB" id="A0A3E0LB59"/>
<evidence type="ECO:0000256" key="5">
    <source>
        <dbReference type="ARBA" id="ARBA00022840"/>
    </source>
</evidence>
<evidence type="ECO:0000259" key="7">
    <source>
        <dbReference type="Pfam" id="PF02562"/>
    </source>
</evidence>
<dbReference type="InterPro" id="IPR003714">
    <property type="entry name" value="PhoH"/>
</dbReference>
<evidence type="ECO:0000313" key="8">
    <source>
        <dbReference type="EMBL" id="REJ44625.1"/>
    </source>
</evidence>
<protein>
    <recommendedName>
        <fullName evidence="6">PhoH-like protein</fullName>
    </recommendedName>
</protein>
<dbReference type="Gene3D" id="3.40.50.300">
    <property type="entry name" value="P-loop containing nucleotide triphosphate hydrolases"/>
    <property type="match status" value="1"/>
</dbReference>
<evidence type="ECO:0000256" key="3">
    <source>
        <dbReference type="ARBA" id="ARBA00022490"/>
    </source>
</evidence>
<evidence type="ECO:0000256" key="4">
    <source>
        <dbReference type="ARBA" id="ARBA00022741"/>
    </source>
</evidence>
<comment type="similarity">
    <text evidence="2">Belongs to the PhoH family.</text>
</comment>
<name>A0A3E0LB59_9CHRO</name>
<dbReference type="InterPro" id="IPR027417">
    <property type="entry name" value="P-loop_NTPase"/>
</dbReference>
<organism evidence="8 9">
    <name type="scientific">Microcystis flos-aquae TF09</name>
    <dbReference type="NCBI Taxonomy" id="2060473"/>
    <lineage>
        <taxon>Bacteria</taxon>
        <taxon>Bacillati</taxon>
        <taxon>Cyanobacteriota</taxon>
        <taxon>Cyanophyceae</taxon>
        <taxon>Oscillatoriophycideae</taxon>
        <taxon>Chroococcales</taxon>
        <taxon>Microcystaceae</taxon>
        <taxon>Microcystis</taxon>
    </lineage>
</organism>
<reference evidence="8 9" key="1">
    <citation type="submission" date="2017-10" db="EMBL/GenBank/DDBJ databases">
        <title>A large-scale comparative metagenomic study reveals the eutrophication-driven functional interactions in six Microcystis-epibionts communities.</title>
        <authorList>
            <person name="Li Q."/>
            <person name="Lin F."/>
        </authorList>
    </citation>
    <scope>NUCLEOTIDE SEQUENCE [LARGE SCALE GENOMIC DNA]</scope>
    <source>
        <strain evidence="8">TF09</strain>
    </source>
</reference>
<evidence type="ECO:0000256" key="6">
    <source>
        <dbReference type="ARBA" id="ARBA00039970"/>
    </source>
</evidence>
<proteinExistence type="inferred from homology"/>
<accession>A0A3E0LB59</accession>
<dbReference type="GO" id="GO:0005524">
    <property type="term" value="F:ATP binding"/>
    <property type="evidence" value="ECO:0007669"/>
    <property type="project" value="UniProtKB-KW"/>
</dbReference>
<dbReference type="PANTHER" id="PTHR30473">
    <property type="entry name" value="PROTEIN PHOH"/>
    <property type="match status" value="1"/>
</dbReference>
<keyword evidence="3" id="KW-0963">Cytoplasm</keyword>
<evidence type="ECO:0000256" key="2">
    <source>
        <dbReference type="ARBA" id="ARBA00010393"/>
    </source>
</evidence>
<feature type="domain" description="PhoH-like protein" evidence="7">
    <location>
        <begin position="1"/>
        <end position="68"/>
    </location>
</feature>
<dbReference type="Pfam" id="PF02562">
    <property type="entry name" value="PhoH"/>
    <property type="match status" value="1"/>
</dbReference>
<dbReference type="GO" id="GO:0005829">
    <property type="term" value="C:cytosol"/>
    <property type="evidence" value="ECO:0007669"/>
    <property type="project" value="TreeGrafter"/>
</dbReference>
<evidence type="ECO:0000256" key="1">
    <source>
        <dbReference type="ARBA" id="ARBA00004496"/>
    </source>
</evidence>
<sequence length="72" mass="7901">MVLTPLGFGSRMVVTGDVTQTDSPQQQESGLIAAQKILKSVEGIAFCYLSRADVVRHPLVQKIVSAYEQHEK</sequence>
<comment type="caution">
    <text evidence="8">The sequence shown here is derived from an EMBL/GenBank/DDBJ whole genome shotgun (WGS) entry which is preliminary data.</text>
</comment>
<dbReference type="Proteomes" id="UP000256873">
    <property type="component" value="Unassembled WGS sequence"/>
</dbReference>
<dbReference type="PANTHER" id="PTHR30473:SF1">
    <property type="entry name" value="PHOH-LIKE PROTEIN"/>
    <property type="match status" value="1"/>
</dbReference>
<comment type="subcellular location">
    <subcellularLocation>
        <location evidence="1">Cytoplasm</location>
    </subcellularLocation>
</comment>
<evidence type="ECO:0000313" key="9">
    <source>
        <dbReference type="Proteomes" id="UP000256873"/>
    </source>
</evidence>